<evidence type="ECO:0000313" key="3">
    <source>
        <dbReference type="RefSeq" id="XP_009794325.1"/>
    </source>
</evidence>
<dbReference type="AlphaFoldDB" id="A0A1U7Y6A6"/>
<keyword evidence="2" id="KW-1185">Reference proteome</keyword>
<reference evidence="3" key="2">
    <citation type="submission" date="2025-08" db="UniProtKB">
        <authorList>
            <consortium name="RefSeq"/>
        </authorList>
    </citation>
    <scope>IDENTIFICATION</scope>
    <source>
        <tissue evidence="3">Leaf</tissue>
    </source>
</reference>
<dbReference type="Pfam" id="PF07727">
    <property type="entry name" value="RVT_2"/>
    <property type="match status" value="1"/>
</dbReference>
<dbReference type="RefSeq" id="XP_009794325.1">
    <property type="nucleotide sequence ID" value="XM_009796023.1"/>
</dbReference>
<dbReference type="PANTHER" id="PTHR11439">
    <property type="entry name" value="GAG-POL-RELATED RETROTRANSPOSON"/>
    <property type="match status" value="1"/>
</dbReference>
<gene>
    <name evidence="3" type="primary">LOC104241107</name>
</gene>
<proteinExistence type="predicted"/>
<evidence type="ECO:0000259" key="1">
    <source>
        <dbReference type="Pfam" id="PF07727"/>
    </source>
</evidence>
<dbReference type="STRING" id="4096.A0A1U7Y6A6"/>
<evidence type="ECO:0000313" key="2">
    <source>
        <dbReference type="Proteomes" id="UP000189701"/>
    </source>
</evidence>
<sequence>MKTRGTLKKKANIALISQVEPKKIEEVLKDSSWVQAMQEELDQFGKNQVWKLIPKPENVSVIGTKWVFRNKLNEDGKEGVDYDETFALVARLESIRILLAYASFKGFRLFQMNVKSAFLNGFIEEEVYVKQPPGFVDSKFPYHTKYTKKLIQKFGMSNAKSIGTPMSPLTSLDKDEQGIPIDETKYCGMIGSLLYLTASRSDIMFSVCKCARFQLAPKKSNLTAVKRIIRYLTGTVSHGLSYPCSNSFKLEGFSDADLTSDKM</sequence>
<dbReference type="InterPro" id="IPR013103">
    <property type="entry name" value="RVT_2"/>
</dbReference>
<dbReference type="OrthoDB" id="1715131at2759"/>
<dbReference type="Proteomes" id="UP000189701">
    <property type="component" value="Unplaced"/>
</dbReference>
<organism evidence="2 3">
    <name type="scientific">Nicotiana sylvestris</name>
    <name type="common">Wood tobacco</name>
    <name type="synonym">South American tobacco</name>
    <dbReference type="NCBI Taxonomy" id="4096"/>
    <lineage>
        <taxon>Eukaryota</taxon>
        <taxon>Viridiplantae</taxon>
        <taxon>Streptophyta</taxon>
        <taxon>Embryophyta</taxon>
        <taxon>Tracheophyta</taxon>
        <taxon>Spermatophyta</taxon>
        <taxon>Magnoliopsida</taxon>
        <taxon>eudicotyledons</taxon>
        <taxon>Gunneridae</taxon>
        <taxon>Pentapetalae</taxon>
        <taxon>asterids</taxon>
        <taxon>lamiids</taxon>
        <taxon>Solanales</taxon>
        <taxon>Solanaceae</taxon>
        <taxon>Nicotianoideae</taxon>
        <taxon>Nicotianeae</taxon>
        <taxon>Nicotiana</taxon>
    </lineage>
</organism>
<protein>
    <submittedName>
        <fullName evidence="3">Uncharacterized protein LOC104241107</fullName>
    </submittedName>
</protein>
<name>A0A1U7Y6A6_NICSY</name>
<reference evidence="2" key="1">
    <citation type="journal article" date="2013" name="Genome Biol.">
        <title>Reference genomes and transcriptomes of Nicotiana sylvestris and Nicotiana tomentosiformis.</title>
        <authorList>
            <person name="Sierro N."/>
            <person name="Battey J.N."/>
            <person name="Ouadi S."/>
            <person name="Bovet L."/>
            <person name="Goepfert S."/>
            <person name="Bakaher N."/>
            <person name="Peitsch M.C."/>
            <person name="Ivanov N.V."/>
        </authorList>
    </citation>
    <scope>NUCLEOTIDE SEQUENCE [LARGE SCALE GENOMIC DNA]</scope>
</reference>
<feature type="domain" description="Reverse transcriptase Ty1/copia-type" evidence="1">
    <location>
        <begin position="47"/>
        <end position="136"/>
    </location>
</feature>
<accession>A0A1U7Y6A6</accession>
<dbReference type="eggNOG" id="KOG0017">
    <property type="taxonomic scope" value="Eukaryota"/>
</dbReference>
<dbReference type="PANTHER" id="PTHR11439:SF483">
    <property type="entry name" value="PEPTIDE SYNTHASE GLIP-LIKE, PUTATIVE (AFU_ORTHOLOGUE AFUA_3G12920)-RELATED"/>
    <property type="match status" value="1"/>
</dbReference>